<dbReference type="OrthoDB" id="19212at10239"/>
<evidence type="ECO:0000313" key="9">
    <source>
        <dbReference type="EMBL" id="QBH66652.1"/>
    </source>
</evidence>
<evidence type="ECO:0000313" key="11">
    <source>
        <dbReference type="EMBL" id="QBH66912.1"/>
    </source>
</evidence>
<dbReference type="InterPro" id="IPR004283">
    <property type="entry name" value="Lef-2"/>
</dbReference>
<evidence type="ECO:0000313" key="7">
    <source>
        <dbReference type="EMBL" id="QBH66392.1"/>
    </source>
</evidence>
<evidence type="ECO:0000313" key="12">
    <source>
        <dbReference type="EMBL" id="QBH67041.1"/>
    </source>
</evidence>
<dbReference type="KEGG" id="vg:949354"/>
<dbReference type="EMBL" id="MK033576">
    <property type="protein sequence ID" value="QBH67301.1"/>
    <property type="molecule type" value="Genomic_DNA"/>
</dbReference>
<gene>
    <name evidence="1" type="primary">PhopGV037</name>
    <name evidence="2" type="synonym">lef-2</name>
    <name evidence="2" type="ORF">PhopGVgp037</name>
</gene>
<evidence type="ECO:0000313" key="1">
    <source>
        <dbReference type="EMBL" id="AAM70235.1"/>
    </source>
</evidence>
<reference evidence="2" key="3">
    <citation type="journal article" date="2016" name="Arch. Virol.">
        <title>The comparative analysis of complete genome sequences from two South African betabaculoviruses: Phthorimaea operculella granulovirus and Plutella xylostella granulovirus.</title>
        <authorList>
            <person name="Jukes M.D."/>
            <person name="Motsoeneng B.M."/>
            <person name="Knox C.M."/>
            <person name="Hill M.P."/>
            <person name="Moore S.D."/>
        </authorList>
    </citation>
    <scope>NUCLEOTIDE SEQUENCE</scope>
    <source>
        <strain evidence="2">SA</strain>
    </source>
</reference>
<keyword evidence="15" id="KW-1185">Reference proteome</keyword>
<dbReference type="GeneID" id="949354"/>
<dbReference type="EMBL" id="KU666536">
    <property type="protein sequence ID" value="ANY57426.1"/>
    <property type="molecule type" value="Genomic_DNA"/>
</dbReference>
<organism evidence="1 15">
    <name type="scientific">Phthorimaea operculella granulovirus</name>
    <dbReference type="NCBI Taxonomy" id="192584"/>
    <lineage>
        <taxon>Viruses</taxon>
        <taxon>Viruses incertae sedis</taxon>
        <taxon>Naldaviricetes</taxon>
        <taxon>Lefavirales</taxon>
        <taxon>Baculoviridae</taxon>
        <taxon>Betabaculovirus</taxon>
        <taxon>Betabaculovirus phoperculellae</taxon>
    </lineage>
</organism>
<evidence type="ECO:0000313" key="4">
    <source>
        <dbReference type="EMBL" id="QBH66002.1"/>
    </source>
</evidence>
<dbReference type="EMBL" id="MK033574">
    <property type="protein sequence ID" value="QBH67041.1"/>
    <property type="molecule type" value="Genomic_DNA"/>
</dbReference>
<evidence type="ECO:0000313" key="2">
    <source>
        <dbReference type="EMBL" id="ANY57426.1"/>
    </source>
</evidence>
<evidence type="ECO:0000313" key="13">
    <source>
        <dbReference type="EMBL" id="QBH67171.1"/>
    </source>
</evidence>
<proteinExistence type="predicted"/>
<evidence type="ECO:0000313" key="15">
    <source>
        <dbReference type="Proteomes" id="UP000202706"/>
    </source>
</evidence>
<dbReference type="EMBL" id="MK033566">
    <property type="protein sequence ID" value="QBH66002.1"/>
    <property type="molecule type" value="Genomic_DNA"/>
</dbReference>
<dbReference type="GO" id="GO:0019083">
    <property type="term" value="P:viral transcription"/>
    <property type="evidence" value="ECO:0007669"/>
    <property type="project" value="InterPro"/>
</dbReference>
<dbReference type="EMBL" id="MK033568">
    <property type="protein sequence ID" value="QBH66262.1"/>
    <property type="molecule type" value="Genomic_DNA"/>
</dbReference>
<dbReference type="EMBL" id="MK033565">
    <property type="protein sequence ID" value="QBH65872.1"/>
    <property type="molecule type" value="Genomic_DNA"/>
</dbReference>
<evidence type="ECO:0000313" key="6">
    <source>
        <dbReference type="EMBL" id="QBH66262.1"/>
    </source>
</evidence>
<sequence>MNRMEPVTFNPRHEIDPKIMYKVDIFLRRWKGIDGNAAFVSGGRYFVVQGSCLVKLMQQSLSFEEHDEHQQQVQYNKYKRNVCFETSLGNRQKIIDLYRKIFYQFPNAKTLPSFNALCARVRKDRYLHRQKFSYLVVKKLQCKNCQNTCVYDALKQFYMMDDKCVRQVNYLIKKESQINV</sequence>
<reference evidence="3" key="4">
    <citation type="journal article" date="2019" name="J. Gen. Virol.">
        <title>Elucidating the genetic diversity of Phthorimaea operculella granulovirus (PhopGV).</title>
        <authorList>
            <person name="Larem A."/>
            <person name="Ben-Tiba S."/>
            <person name="Wennmann J.T."/>
            <person name="Gueli Alletti G."/>
            <person name="Jehle J.A."/>
        </authorList>
    </citation>
    <scope>NUCLEOTIDE SEQUENCE</scope>
    <source>
        <strain evidence="3">PhopGV-CR3.1</strain>
        <strain evidence="4">PhopGV-CR5.1</strain>
        <strain evidence="5">PhopGV-GR1.1</strain>
        <strain evidence="6">PhopGV-GR1.2</strain>
        <strain evidence="7">PhopGV-GR2.1</strain>
        <strain evidence="8">PhopGV-IT1.1</strain>
        <strain evidence="9">PhopGV-LS1.1</strain>
        <strain evidence="10">PhopGV-LS1.2</strain>
        <strain evidence="11">PhopGV-LS2.1</strain>
        <strain evidence="12">PhopGV-LS3.1</strain>
        <strain evidence="13">PhopGV-R</strain>
        <strain evidence="14">PhopGV-Ym.1</strain>
    </source>
</reference>
<dbReference type="EMBL" id="MK033575">
    <property type="protein sequence ID" value="QBH67171.1"/>
    <property type="molecule type" value="Genomic_DNA"/>
</dbReference>
<evidence type="ECO:0000313" key="10">
    <source>
        <dbReference type="EMBL" id="QBH66782.1"/>
    </source>
</evidence>
<name>Q8JS22_9BBAC</name>
<evidence type="ECO:0000313" key="8">
    <source>
        <dbReference type="EMBL" id="QBH66522.1"/>
    </source>
</evidence>
<dbReference type="EMBL" id="MK033573">
    <property type="protein sequence ID" value="QBH66912.1"/>
    <property type="molecule type" value="Genomic_DNA"/>
</dbReference>
<accession>Q8JS22</accession>
<protein>
    <submittedName>
        <fullName evidence="1">Late expression factor 2</fullName>
    </submittedName>
</protein>
<dbReference type="EMBL" id="MK033570">
    <property type="protein sequence ID" value="QBH66522.1"/>
    <property type="molecule type" value="Genomic_DNA"/>
</dbReference>
<dbReference type="Pfam" id="PF03041">
    <property type="entry name" value="Baculo_LEF-2"/>
    <property type="match status" value="1"/>
</dbReference>
<evidence type="ECO:0000313" key="3">
    <source>
        <dbReference type="EMBL" id="QBH65872.1"/>
    </source>
</evidence>
<dbReference type="RefSeq" id="NP_663202.1">
    <property type="nucleotide sequence ID" value="NC_004062.1"/>
</dbReference>
<dbReference type="Proteomes" id="UP000202706">
    <property type="component" value="Segment"/>
</dbReference>
<dbReference type="EMBL" id="MK033571">
    <property type="protein sequence ID" value="QBH66652.1"/>
    <property type="molecule type" value="Genomic_DNA"/>
</dbReference>
<dbReference type="EMBL" id="AF499596">
    <property type="protein sequence ID" value="AAM70235.1"/>
    <property type="molecule type" value="Genomic_DNA"/>
</dbReference>
<dbReference type="EMBL" id="MK033567">
    <property type="protein sequence ID" value="QBH66132.1"/>
    <property type="molecule type" value="Genomic_DNA"/>
</dbReference>
<evidence type="ECO:0000313" key="14">
    <source>
        <dbReference type="EMBL" id="QBH67301.1"/>
    </source>
</evidence>
<reference evidence="1" key="2">
    <citation type="submission" date="2002-04" db="EMBL/GenBank/DDBJ databases">
        <title>The complete sequence of the potato tuber moth, Phthorimaea operculella, granulovirus.</title>
        <authorList>
            <person name="Croizier L."/>
            <person name="Taha A."/>
            <person name="Croizier G."/>
            <person name="Lopez Ferber M."/>
        </authorList>
    </citation>
    <scope>NUCLEOTIDE SEQUENCE</scope>
</reference>
<reference evidence="15" key="1">
    <citation type="journal article" date="2000" name="Virus Genes">
        <title>Comparative analysis of the granulin regions of the Phthorimaea operculella and Spodoptera littoralis granuloviruses.</title>
        <authorList>
            <person name="Taha A."/>
            <person name="Nour-El-Din A."/>
            <person name="Croizier L."/>
            <person name="Ferber M.L."/>
            <person name="Croizier G."/>
        </authorList>
    </citation>
    <scope>NUCLEOTIDE SEQUENCE [LARGE SCALE GENOMIC DNA]</scope>
</reference>
<evidence type="ECO:0000313" key="5">
    <source>
        <dbReference type="EMBL" id="QBH66132.1"/>
    </source>
</evidence>
<dbReference type="EMBL" id="MK033569">
    <property type="protein sequence ID" value="QBH66392.1"/>
    <property type="molecule type" value="Genomic_DNA"/>
</dbReference>
<dbReference type="EMBL" id="MK033572">
    <property type="protein sequence ID" value="QBH66782.1"/>
    <property type="molecule type" value="Genomic_DNA"/>
</dbReference>